<feature type="region of interest" description="Disordered" evidence="1">
    <location>
        <begin position="99"/>
        <end position="122"/>
    </location>
</feature>
<evidence type="ECO:0000313" key="2">
    <source>
        <dbReference type="EMBL" id="CAF0781923.1"/>
    </source>
</evidence>
<evidence type="ECO:0000313" key="4">
    <source>
        <dbReference type="Proteomes" id="UP000677228"/>
    </source>
</evidence>
<dbReference type="Proteomes" id="UP000682733">
    <property type="component" value="Unassembled WGS sequence"/>
</dbReference>
<proteinExistence type="predicted"/>
<name>A0A8S2CR36_9BILA</name>
<dbReference type="EMBL" id="CAJOBA010000896">
    <property type="protein sequence ID" value="CAF3563690.1"/>
    <property type="molecule type" value="Genomic_DNA"/>
</dbReference>
<dbReference type="AlphaFoldDB" id="A0A8S2CR36"/>
<protein>
    <submittedName>
        <fullName evidence="2">Uncharacterized protein</fullName>
    </submittedName>
</protein>
<comment type="caution">
    <text evidence="2">The sequence shown here is derived from an EMBL/GenBank/DDBJ whole genome shotgun (WGS) entry which is preliminary data.</text>
</comment>
<organism evidence="2 4">
    <name type="scientific">Didymodactylos carnosus</name>
    <dbReference type="NCBI Taxonomy" id="1234261"/>
    <lineage>
        <taxon>Eukaryota</taxon>
        <taxon>Metazoa</taxon>
        <taxon>Spiralia</taxon>
        <taxon>Gnathifera</taxon>
        <taxon>Rotifera</taxon>
        <taxon>Eurotatoria</taxon>
        <taxon>Bdelloidea</taxon>
        <taxon>Philodinida</taxon>
        <taxon>Philodinidae</taxon>
        <taxon>Didymodactylos</taxon>
    </lineage>
</organism>
<feature type="compositionally biased region" description="Polar residues" evidence="1">
    <location>
        <begin position="99"/>
        <end position="116"/>
    </location>
</feature>
<sequence length="122" mass="13732">MDQSLQSSQVSRSYSMATGLTNEQSYNSINLSGAIQNDPGLLAEYIKQQNASKLNTIIPPPTTTSKNQMYTISENIIDEQVTLSSWADYQRNYYDMNLSQTSSEQQAPFRSSQSSYDLRPTK</sequence>
<evidence type="ECO:0000313" key="3">
    <source>
        <dbReference type="EMBL" id="CAF3563690.1"/>
    </source>
</evidence>
<dbReference type="Proteomes" id="UP000677228">
    <property type="component" value="Unassembled WGS sequence"/>
</dbReference>
<accession>A0A8S2CR36</accession>
<dbReference type="EMBL" id="CAJNOK010000896">
    <property type="protein sequence ID" value="CAF0781923.1"/>
    <property type="molecule type" value="Genomic_DNA"/>
</dbReference>
<evidence type="ECO:0000256" key="1">
    <source>
        <dbReference type="SAM" id="MobiDB-lite"/>
    </source>
</evidence>
<gene>
    <name evidence="2" type="ORF">OVA965_LOCUS3658</name>
    <name evidence="3" type="ORF">TMI583_LOCUS3657</name>
</gene>
<reference evidence="2" key="1">
    <citation type="submission" date="2021-02" db="EMBL/GenBank/DDBJ databases">
        <authorList>
            <person name="Nowell W R."/>
        </authorList>
    </citation>
    <scope>NUCLEOTIDE SEQUENCE</scope>
</reference>